<organism evidence="1">
    <name type="scientific">Vischeria sp. CAUP Q 202</name>
    <dbReference type="NCBI Taxonomy" id="1805947"/>
    <lineage>
        <taxon>Eukaryota</taxon>
        <taxon>Sar</taxon>
        <taxon>Stramenopiles</taxon>
        <taxon>Ochrophyta</taxon>
        <taxon>Eustigmatophyceae</taxon>
        <taxon>Eustigmatales</taxon>
        <taxon>Chlorobotryaceae</taxon>
        <taxon>Vischeria</taxon>
    </lineage>
</organism>
<dbReference type="AlphaFoldDB" id="A0A140F2T9"/>
<keyword evidence="1" id="KW-0496">Mitochondrion</keyword>
<dbReference type="EMBL" id="KU501221">
    <property type="protein sequence ID" value="AML60723.1"/>
    <property type="molecule type" value="Genomic_DNA"/>
</dbReference>
<reference evidence="1" key="1">
    <citation type="journal article" date="2016" name="Genome Biol. Evol.">
        <title>A Comparative Analysis of Mitochondrial Genomes in Eustigmatophyte Algae.</title>
        <authorList>
            <person name="Sevcikova T."/>
            <person name="Klimes V."/>
            <person name="Zbrankova V."/>
            <person name="Strnad H."/>
            <person name="Hroudova M."/>
            <person name="Vlcek C."/>
            <person name="Elias M."/>
        </authorList>
    </citation>
    <scope>NUCLEOTIDE SEQUENCE</scope>
    <source>
        <strain evidence="1">CAUP Q 202</strain>
    </source>
</reference>
<proteinExistence type="predicted"/>
<protein>
    <submittedName>
        <fullName evidence="1">Uncharacterized protein</fullName>
    </submittedName>
</protein>
<accession>A0A140F2T9</accession>
<gene>
    <name evidence="1" type="primary">orfX</name>
</gene>
<geneLocation type="mitochondrion" evidence="1"/>
<evidence type="ECO:0000313" key="1">
    <source>
        <dbReference type="EMBL" id="AML60723.1"/>
    </source>
</evidence>
<sequence>MHPTLNLCISRLGLYTFSRVLDYELKYKKPLTITQDYKWLFSILRISNCLFIKTNLYSFVKHLKFLRSIVYNYKLDMEYYTYILKLRTSKIYCSKIEKFREDILFLLKKKLSISFYNLSCKKKNCNFNLKIKPFVFKLKRLNKCFQEYSNLNSRYINVKLESLQQHLHYKNFNNYKKKVFFFSSIMLNRLSLEKKIHQKNYIKKLYFRMKKNKIFLRELDPAIFSDFKLYRSKYIKQKKEYKYVLYHVLDKKYKKIRNKEKKKFKKSRKFLVLSKLYHARRRFYYNFYIPRHIEINYKTQNFLHLNYLDNLSLSSKIRLWLNLRRILSFVSF</sequence>
<name>A0A140F2T9_9STRA</name>